<dbReference type="RefSeq" id="WP_015693481.1">
    <property type="nucleotide sequence ID" value="NC_016940.1"/>
</dbReference>
<evidence type="ECO:0000313" key="1">
    <source>
        <dbReference type="EMBL" id="AFC25884.1"/>
    </source>
</evidence>
<dbReference type="eggNOG" id="COG1057">
    <property type="taxonomic scope" value="Bacteria"/>
</dbReference>
<dbReference type="EMBL" id="CP002831">
    <property type="protein sequence ID" value="AFC25884.1"/>
    <property type="molecule type" value="Genomic_DNA"/>
</dbReference>
<name>H6L0S8_SAPGL</name>
<protein>
    <recommendedName>
        <fullName evidence="3">TonB-dependent receptor</fullName>
    </recommendedName>
</protein>
<evidence type="ECO:0000313" key="2">
    <source>
        <dbReference type="Proteomes" id="UP000007519"/>
    </source>
</evidence>
<keyword evidence="2" id="KW-1185">Reference proteome</keyword>
<gene>
    <name evidence="1" type="ordered locus">SGRA_3156</name>
</gene>
<proteinExistence type="predicted"/>
<dbReference type="Proteomes" id="UP000007519">
    <property type="component" value="Chromosome"/>
</dbReference>
<organism evidence="1 2">
    <name type="scientific">Saprospira grandis (strain Lewin)</name>
    <dbReference type="NCBI Taxonomy" id="984262"/>
    <lineage>
        <taxon>Bacteria</taxon>
        <taxon>Pseudomonadati</taxon>
        <taxon>Bacteroidota</taxon>
        <taxon>Saprospiria</taxon>
        <taxon>Saprospirales</taxon>
        <taxon>Saprospiraceae</taxon>
        <taxon>Saprospira</taxon>
    </lineage>
</organism>
<sequence length="473" mass="54642">MRQFLETEQKALEINLDPRIYGSFAEIGAGQEVARYFFKVGAAAGTIAKTISAYDKVVSDDIYGREPSGRYVCESRLYKMLDHEYELLLDRLSGQRPDLCLFAFADTITTINYHRTIKGQGWMGMRFQLSPHAEPNEIVLHIELQDGNANLQQQAVGILGVNLLYACYRYHADYKELLASLLDKLEDRIRIDVVRMKGPDFEHIDNRLLLLSLIEQNLTDVAVFDKKGQPVHISEFLYKKNLLLVRGNYNPSTLLSLDMIRASAAQFRADFSRRAMDCFVMTEMTLDSLQGEENTTDEKNFLERARLLNHLGQYVMITDCDRYHKLIQYAFDYRIQHLGLVLENNLLLSLLSGKYERNKDGRLLTAFGEVFTRNVTLYAYPELKEGSGELLQTHNLPIPEGMRNLYQHLLDQRQIRDVEGYNEDVLHIRSREALRKIQAAEEGWEAMLSDRVARYIQERGAFGFPLESMEFDY</sequence>
<evidence type="ECO:0008006" key="3">
    <source>
        <dbReference type="Google" id="ProtNLM"/>
    </source>
</evidence>
<dbReference type="OrthoDB" id="179386at2"/>
<dbReference type="HOGENOM" id="CLU_586308_0_0_10"/>
<accession>H6L0S8</accession>
<dbReference type="AlphaFoldDB" id="H6L0S8"/>
<dbReference type="STRING" id="984262.SGRA_3156"/>
<dbReference type="KEGG" id="sgn:SGRA_3156"/>
<reference evidence="1 2" key="1">
    <citation type="journal article" date="2012" name="Stand. Genomic Sci.">
        <title>Complete genome sequencing and analysis of Saprospira grandis str. Lewin, a predatory marine bacterium.</title>
        <authorList>
            <person name="Saw J.H."/>
            <person name="Yuryev A."/>
            <person name="Kanbe M."/>
            <person name="Hou S."/>
            <person name="Young A.G."/>
            <person name="Aizawa S."/>
            <person name="Alam M."/>
        </authorList>
    </citation>
    <scope>NUCLEOTIDE SEQUENCE [LARGE SCALE GENOMIC DNA]</scope>
    <source>
        <strain evidence="1 2">Lewin</strain>
    </source>
</reference>